<dbReference type="STRING" id="1149755.A0A2J6QRE2"/>
<reference evidence="6 7" key="1">
    <citation type="submission" date="2016-04" db="EMBL/GenBank/DDBJ databases">
        <title>A degradative enzymes factory behind the ericoid mycorrhizal symbiosis.</title>
        <authorList>
            <consortium name="DOE Joint Genome Institute"/>
            <person name="Martino E."/>
            <person name="Morin E."/>
            <person name="Grelet G."/>
            <person name="Kuo A."/>
            <person name="Kohler A."/>
            <person name="Daghino S."/>
            <person name="Barry K."/>
            <person name="Choi C."/>
            <person name="Cichocki N."/>
            <person name="Clum A."/>
            <person name="Copeland A."/>
            <person name="Hainaut M."/>
            <person name="Haridas S."/>
            <person name="Labutti K."/>
            <person name="Lindquist E."/>
            <person name="Lipzen A."/>
            <person name="Khouja H.-R."/>
            <person name="Murat C."/>
            <person name="Ohm R."/>
            <person name="Olson A."/>
            <person name="Spatafora J."/>
            <person name="Veneault-Fourrey C."/>
            <person name="Henrissat B."/>
            <person name="Grigoriev I."/>
            <person name="Martin F."/>
            <person name="Perotto S."/>
        </authorList>
    </citation>
    <scope>NUCLEOTIDE SEQUENCE [LARGE SCALE GENOMIC DNA]</scope>
    <source>
        <strain evidence="6 7">F</strain>
    </source>
</reference>
<dbReference type="Gene3D" id="4.10.240.10">
    <property type="entry name" value="Zn(2)-C6 fungal-type DNA-binding domain"/>
    <property type="match status" value="1"/>
</dbReference>
<dbReference type="AlphaFoldDB" id="A0A2J6QRE2"/>
<feature type="compositionally biased region" description="Low complexity" evidence="4">
    <location>
        <begin position="608"/>
        <end position="618"/>
    </location>
</feature>
<evidence type="ECO:0000313" key="6">
    <source>
        <dbReference type="EMBL" id="PMD28830.1"/>
    </source>
</evidence>
<accession>A0A2J6QRE2</accession>
<keyword evidence="3" id="KW-0539">Nucleus</keyword>
<dbReference type="InterPro" id="IPR036864">
    <property type="entry name" value="Zn2-C6_fun-type_DNA-bd_sf"/>
</dbReference>
<dbReference type="SMART" id="SM00066">
    <property type="entry name" value="GAL4"/>
    <property type="match status" value="1"/>
</dbReference>
<dbReference type="InterPro" id="IPR007219">
    <property type="entry name" value="XnlR_reg_dom"/>
</dbReference>
<name>A0A2J6QRE2_HYAVF</name>
<dbReference type="GO" id="GO:0008270">
    <property type="term" value="F:zinc ion binding"/>
    <property type="evidence" value="ECO:0007669"/>
    <property type="project" value="InterPro"/>
</dbReference>
<dbReference type="SMART" id="SM00906">
    <property type="entry name" value="Fungal_trans"/>
    <property type="match status" value="1"/>
</dbReference>
<comment type="subcellular location">
    <subcellularLocation>
        <location evidence="1">Nucleus</location>
    </subcellularLocation>
</comment>
<dbReference type="Pfam" id="PF04082">
    <property type="entry name" value="Fungal_trans"/>
    <property type="match status" value="1"/>
</dbReference>
<sequence length="770" mass="85884">MEAAADQTPRSISPLKAPRKRKRIVISCTECHRRKQKCDRASPCSNCVARNKQSLCHYENESARKQQLLEESVNRSAEEGGVYSVIKPAESNTAAQFSAFGYAKSNGNPNTTLGIFKKIEDNETNGALISSLHSTSGDHSGLREKYKSLIRQLPAKPFIEDLVTMYFQEVNLHYYPLDEGIFRDLLMSWNGLSFSTLNKGPLELSGDLQFFPGLLFQILALALQFQPPHYDPSLESLKYAAGMSLDDLAMDYSESGSQILCLLGKRNTTLVAVQAGFLRTQFMKNCGLVPESWHNLSQTIRDAQEIGLHKEIFDYRRKPETTPEEVLENLWFEQLRRRVWMLLSLWDIHMAVVLGRPTTIDSRDGKPTFPIDAPIPVNRREIAPAPRTDSDPPTPLTMLLWNVEVAAPLWDIFNLEKEDPRQNNIARVEKMHKLLNQISMHCPPFFRHENTDTSFDHLPGCTWLPAARQYFRSTTNFTIMALHRPYIFTNPSSRTAALKAGLEILRAQRAYFDLIRVNHYKMFALVLNTFDAIILCSAIYILHPCENGEDLDDVLQHFHFCMERFEIMSSRNTMANGALSVLKAIHVRLKRALSQAKCPVNPLPTPAPSSTSASNNESPPEPEMKQETPTPSIYPPPPDPSQDQNPAPTPPYTLPTISNLTSAAPPPVQTPGTSHAWDAFSAPLPAPLQNQNYDFSSIAPLQPMHDLLFNDLGTVDGGAGGGGGLDLNSAALDAGWSGMNGASAGEAGPWQFEGDFGNDSFWGFMNSYHP</sequence>
<dbReference type="PROSITE" id="PS50048">
    <property type="entry name" value="ZN2_CY6_FUNGAL_2"/>
    <property type="match status" value="1"/>
</dbReference>
<dbReference type="PANTHER" id="PTHR31001">
    <property type="entry name" value="UNCHARACTERIZED TRANSCRIPTIONAL REGULATORY PROTEIN"/>
    <property type="match status" value="1"/>
</dbReference>
<protein>
    <recommendedName>
        <fullName evidence="5">Zn(2)-C6 fungal-type domain-containing protein</fullName>
    </recommendedName>
</protein>
<dbReference type="GO" id="GO:0006351">
    <property type="term" value="P:DNA-templated transcription"/>
    <property type="evidence" value="ECO:0007669"/>
    <property type="project" value="InterPro"/>
</dbReference>
<dbReference type="Pfam" id="PF00172">
    <property type="entry name" value="Zn_clus"/>
    <property type="match status" value="1"/>
</dbReference>
<feature type="region of interest" description="Disordered" evidence="4">
    <location>
        <begin position="598"/>
        <end position="676"/>
    </location>
</feature>
<dbReference type="GO" id="GO:0000981">
    <property type="term" value="F:DNA-binding transcription factor activity, RNA polymerase II-specific"/>
    <property type="evidence" value="ECO:0007669"/>
    <property type="project" value="InterPro"/>
</dbReference>
<dbReference type="SUPFAM" id="SSF57701">
    <property type="entry name" value="Zn2/Cys6 DNA-binding domain"/>
    <property type="match status" value="1"/>
</dbReference>
<gene>
    <name evidence="6" type="ORF">L207DRAFT_446492</name>
</gene>
<organism evidence="6 7">
    <name type="scientific">Hyaloscypha variabilis (strain UAMH 11265 / GT02V1 / F)</name>
    <name type="common">Meliniomyces variabilis</name>
    <dbReference type="NCBI Taxonomy" id="1149755"/>
    <lineage>
        <taxon>Eukaryota</taxon>
        <taxon>Fungi</taxon>
        <taxon>Dikarya</taxon>
        <taxon>Ascomycota</taxon>
        <taxon>Pezizomycotina</taxon>
        <taxon>Leotiomycetes</taxon>
        <taxon>Helotiales</taxon>
        <taxon>Hyaloscyphaceae</taxon>
        <taxon>Hyaloscypha</taxon>
        <taxon>Hyaloscypha variabilis</taxon>
    </lineage>
</organism>
<proteinExistence type="predicted"/>
<dbReference type="CDD" id="cd12148">
    <property type="entry name" value="fungal_TF_MHR"/>
    <property type="match status" value="1"/>
</dbReference>
<evidence type="ECO:0000259" key="5">
    <source>
        <dbReference type="PROSITE" id="PS50048"/>
    </source>
</evidence>
<dbReference type="InterPro" id="IPR050613">
    <property type="entry name" value="Sec_Metabolite_Reg"/>
</dbReference>
<keyword evidence="7" id="KW-1185">Reference proteome</keyword>
<dbReference type="GO" id="GO:0003677">
    <property type="term" value="F:DNA binding"/>
    <property type="evidence" value="ECO:0007669"/>
    <property type="project" value="InterPro"/>
</dbReference>
<evidence type="ECO:0000256" key="3">
    <source>
        <dbReference type="ARBA" id="ARBA00023242"/>
    </source>
</evidence>
<evidence type="ECO:0000256" key="4">
    <source>
        <dbReference type="SAM" id="MobiDB-lite"/>
    </source>
</evidence>
<dbReference type="PANTHER" id="PTHR31001:SF87">
    <property type="entry name" value="COL-21"/>
    <property type="match status" value="1"/>
</dbReference>
<evidence type="ECO:0000256" key="2">
    <source>
        <dbReference type="ARBA" id="ARBA00022723"/>
    </source>
</evidence>
<dbReference type="CDD" id="cd00067">
    <property type="entry name" value="GAL4"/>
    <property type="match status" value="1"/>
</dbReference>
<dbReference type="GO" id="GO:0005634">
    <property type="term" value="C:nucleus"/>
    <property type="evidence" value="ECO:0007669"/>
    <property type="project" value="UniProtKB-SubCell"/>
</dbReference>
<evidence type="ECO:0000256" key="1">
    <source>
        <dbReference type="ARBA" id="ARBA00004123"/>
    </source>
</evidence>
<keyword evidence="2" id="KW-0479">Metal-binding</keyword>
<feature type="domain" description="Zn(2)-C6 fungal-type" evidence="5">
    <location>
        <begin position="27"/>
        <end position="58"/>
    </location>
</feature>
<dbReference type="EMBL" id="KZ613983">
    <property type="protein sequence ID" value="PMD28830.1"/>
    <property type="molecule type" value="Genomic_DNA"/>
</dbReference>
<dbReference type="Proteomes" id="UP000235786">
    <property type="component" value="Unassembled WGS sequence"/>
</dbReference>
<evidence type="ECO:0000313" key="7">
    <source>
        <dbReference type="Proteomes" id="UP000235786"/>
    </source>
</evidence>
<dbReference type="PROSITE" id="PS00463">
    <property type="entry name" value="ZN2_CY6_FUNGAL_1"/>
    <property type="match status" value="1"/>
</dbReference>
<dbReference type="OrthoDB" id="424974at2759"/>
<dbReference type="InterPro" id="IPR001138">
    <property type="entry name" value="Zn2Cys6_DnaBD"/>
</dbReference>